<name>A0A1S4JAL4_CULQU</name>
<proteinExistence type="inferred from homology"/>
<dbReference type="GO" id="GO:0004984">
    <property type="term" value="F:olfactory receptor activity"/>
    <property type="evidence" value="ECO:0007669"/>
    <property type="project" value="InterPro"/>
</dbReference>
<evidence type="ECO:0000256" key="4">
    <source>
        <dbReference type="ARBA" id="ARBA00022692"/>
    </source>
</evidence>
<evidence type="ECO:0000256" key="3">
    <source>
        <dbReference type="ARBA" id="ARBA00022606"/>
    </source>
</evidence>
<comment type="caution">
    <text evidence="10">Lacks conserved residue(s) required for the propagation of feature annotation.</text>
</comment>
<dbReference type="GO" id="GO:0005886">
    <property type="term" value="C:plasma membrane"/>
    <property type="evidence" value="ECO:0007669"/>
    <property type="project" value="UniProtKB-SubCell"/>
</dbReference>
<dbReference type="AlphaFoldDB" id="A0A1S4JAL4"/>
<organism evidence="11 12">
    <name type="scientific">Culex quinquefasciatus</name>
    <name type="common">Southern house mosquito</name>
    <name type="synonym">Culex pungens</name>
    <dbReference type="NCBI Taxonomy" id="7176"/>
    <lineage>
        <taxon>Eukaryota</taxon>
        <taxon>Metazoa</taxon>
        <taxon>Ecdysozoa</taxon>
        <taxon>Arthropoda</taxon>
        <taxon>Hexapoda</taxon>
        <taxon>Insecta</taxon>
        <taxon>Pterygota</taxon>
        <taxon>Neoptera</taxon>
        <taxon>Endopterygota</taxon>
        <taxon>Diptera</taxon>
        <taxon>Nematocera</taxon>
        <taxon>Culicoidea</taxon>
        <taxon>Culicidae</taxon>
        <taxon>Culicinae</taxon>
        <taxon>Culicini</taxon>
        <taxon>Culex</taxon>
        <taxon>Culex</taxon>
    </lineage>
</organism>
<keyword evidence="3 10" id="KW-0716">Sensory transduction</keyword>
<evidence type="ECO:0000256" key="8">
    <source>
        <dbReference type="ARBA" id="ARBA00023170"/>
    </source>
</evidence>
<dbReference type="VEuPathDB" id="VectorBase:CPIJ004132"/>
<feature type="transmembrane region" description="Helical" evidence="10">
    <location>
        <begin position="70"/>
        <end position="88"/>
    </location>
</feature>
<keyword evidence="12" id="KW-1185">Reference proteome</keyword>
<sequence>MDATQRIKLPEELQVMPFSLRFLELVGLWGPRGQLYRFYLPVTFATMVILFPKAVLGIGSSDVTAICKGIAEFVFELAIFVNVTIIAVKRKSLESVIQGLGEIFYEREFYGLHIRKNFTHYHIFVAFSIAAYCICAFLELIKIATTCFIIKYSSLTYRLIATMIKKLPNNDKDMQTTVDVEKLKEIVELHRKAYKLHDGDEIPVALEFLTCVMFWCLNMIYTSNVDTLMHLKTLQLLTNFYFQKVDLNLVRVLIIFCLSLVQTLGFSYLGSELAEEAAAVGQAIFDLSWYEHPVGLQRCYRLIIQRTQRPTGITGAKLFFVHRTTFASVMQMSYSYYLVLNDVLSKL</sequence>
<dbReference type="PANTHER" id="PTHR21137:SF35">
    <property type="entry name" value="ODORANT RECEPTOR 19A-RELATED"/>
    <property type="match status" value="1"/>
</dbReference>
<dbReference type="GO" id="GO:0007165">
    <property type="term" value="P:signal transduction"/>
    <property type="evidence" value="ECO:0007669"/>
    <property type="project" value="UniProtKB-KW"/>
</dbReference>
<keyword evidence="5 10" id="KW-0552">Olfaction</keyword>
<feature type="transmembrane region" description="Helical" evidence="10">
    <location>
        <begin position="249"/>
        <end position="269"/>
    </location>
</feature>
<dbReference type="InterPro" id="IPR004117">
    <property type="entry name" value="7tm6_olfct_rcpt"/>
</dbReference>
<keyword evidence="8 10" id="KW-0675">Receptor</keyword>
<keyword evidence="2" id="KW-1003">Cell membrane</keyword>
<evidence type="ECO:0000256" key="6">
    <source>
        <dbReference type="ARBA" id="ARBA00022989"/>
    </source>
</evidence>
<evidence type="ECO:0000256" key="5">
    <source>
        <dbReference type="ARBA" id="ARBA00022725"/>
    </source>
</evidence>
<keyword evidence="9 10" id="KW-0807">Transducer</keyword>
<evidence type="ECO:0000256" key="10">
    <source>
        <dbReference type="RuleBase" id="RU351113"/>
    </source>
</evidence>
<protein>
    <recommendedName>
        <fullName evidence="10">Odorant receptor</fullName>
    </recommendedName>
</protein>
<evidence type="ECO:0000313" key="11">
    <source>
        <dbReference type="EnsemblMetazoa" id="CPIJ004132-PA"/>
    </source>
</evidence>
<dbReference type="PANTHER" id="PTHR21137">
    <property type="entry name" value="ODORANT RECEPTOR"/>
    <property type="match status" value="1"/>
</dbReference>
<feature type="transmembrane region" description="Helical" evidence="10">
    <location>
        <begin position="121"/>
        <end position="141"/>
    </location>
</feature>
<evidence type="ECO:0000256" key="1">
    <source>
        <dbReference type="ARBA" id="ARBA00004651"/>
    </source>
</evidence>
<dbReference type="Pfam" id="PF02949">
    <property type="entry name" value="7tm_6"/>
    <property type="match status" value="1"/>
</dbReference>
<dbReference type="VEuPathDB" id="VectorBase:CQUJHB020266"/>
<reference evidence="11" key="1">
    <citation type="submission" date="2020-05" db="UniProtKB">
        <authorList>
            <consortium name="EnsemblMetazoa"/>
        </authorList>
    </citation>
    <scope>IDENTIFICATION</scope>
    <source>
        <strain evidence="11">JHB</strain>
    </source>
</reference>
<evidence type="ECO:0000256" key="7">
    <source>
        <dbReference type="ARBA" id="ARBA00023136"/>
    </source>
</evidence>
<evidence type="ECO:0000256" key="9">
    <source>
        <dbReference type="ARBA" id="ARBA00023224"/>
    </source>
</evidence>
<dbReference type="GO" id="GO:0005549">
    <property type="term" value="F:odorant binding"/>
    <property type="evidence" value="ECO:0007669"/>
    <property type="project" value="InterPro"/>
</dbReference>
<keyword evidence="6 10" id="KW-1133">Transmembrane helix</keyword>
<feature type="transmembrane region" description="Helical" evidence="10">
    <location>
        <begin position="38"/>
        <end position="58"/>
    </location>
</feature>
<evidence type="ECO:0000313" key="12">
    <source>
        <dbReference type="Proteomes" id="UP000002320"/>
    </source>
</evidence>
<comment type="similarity">
    <text evidence="10">Belongs to the insect chemoreceptor superfamily. Heteromeric odorant receptor channel (TC 1.A.69) family.</text>
</comment>
<accession>A0A1S4JAL4</accession>
<dbReference type="InParanoid" id="A0A1S4JAL4"/>
<keyword evidence="4 10" id="KW-0812">Transmembrane</keyword>
<keyword evidence="7 10" id="KW-0472">Membrane</keyword>
<comment type="subcellular location">
    <subcellularLocation>
        <location evidence="1 10">Cell membrane</location>
        <topology evidence="1 10">Multi-pass membrane protein</topology>
    </subcellularLocation>
</comment>
<dbReference type="EnsemblMetazoa" id="CPIJ004132-RA">
    <property type="protein sequence ID" value="CPIJ004132-PA"/>
    <property type="gene ID" value="CPIJ004132"/>
</dbReference>
<evidence type="ECO:0000256" key="2">
    <source>
        <dbReference type="ARBA" id="ARBA00022475"/>
    </source>
</evidence>
<dbReference type="OrthoDB" id="6631264at2759"/>
<dbReference type="Proteomes" id="UP000002320">
    <property type="component" value="Unassembled WGS sequence"/>
</dbReference>